<keyword evidence="3" id="KW-1185">Reference proteome</keyword>
<organism evidence="2 3">
    <name type="scientific">Bacillus phage Moonbeam</name>
    <dbReference type="NCBI Taxonomy" id="1540091"/>
    <lineage>
        <taxon>Viruses</taxon>
        <taxon>Duplodnaviria</taxon>
        <taxon>Heunggongvirae</taxon>
        <taxon>Uroviricota</taxon>
        <taxon>Caudoviricetes</taxon>
        <taxon>Herelleviridae</taxon>
        <taxon>Bastillevirinae</taxon>
        <taxon>Moonbeamvirus</taxon>
        <taxon>Moonbeamvirus moonbeam</taxon>
    </lineage>
</organism>
<evidence type="ECO:0000259" key="1">
    <source>
        <dbReference type="Pfam" id="PF07866"/>
    </source>
</evidence>
<reference evidence="2 3" key="1">
    <citation type="submission" date="2014-07" db="EMBL/GenBank/DDBJ databases">
        <title>Complete Genome of Bacillus megaterium Myophage Moonbeam.</title>
        <authorList>
            <person name="Cadungog J.N."/>
            <person name="Khatemi B.E."/>
            <person name="Hernandez A.C."/>
            <person name="Everett G.F.K."/>
        </authorList>
    </citation>
    <scope>NUCLEOTIDE SEQUENCE [LARGE SCALE GENOMIC DNA]</scope>
</reference>
<name>A0A0A0RP48_9CAUD</name>
<dbReference type="Pfam" id="PF07866">
    <property type="entry name" value="DUF1653"/>
    <property type="match status" value="1"/>
</dbReference>
<evidence type="ECO:0000313" key="2">
    <source>
        <dbReference type="EMBL" id="AIW03409.1"/>
    </source>
</evidence>
<evidence type="ECO:0000313" key="3">
    <source>
        <dbReference type="Proteomes" id="UP000030207"/>
    </source>
</evidence>
<accession>A0A0A0RP48</accession>
<dbReference type="GeneID" id="24607985"/>
<dbReference type="Proteomes" id="UP000030207">
    <property type="component" value="Segment"/>
</dbReference>
<dbReference type="InterPro" id="IPR023387">
    <property type="entry name" value="DUF1653-like_dom"/>
</dbReference>
<dbReference type="InterPro" id="IPR037135">
    <property type="entry name" value="DUF1653-like_dom_sf"/>
</dbReference>
<dbReference type="KEGG" id="vg:24607985"/>
<proteinExistence type="predicted"/>
<dbReference type="EMBL" id="KM236246">
    <property type="protein sequence ID" value="AIW03409.1"/>
    <property type="molecule type" value="Genomic_DNA"/>
</dbReference>
<sequence length="108" mass="12484">MKKGDVYRHFKGGIYSYFGIVIPKTENHEHADTTHRGLTAVHEPTEKTIKLERPLFTQSYISDIQEPCVLYKSTKDGQLWARPIEDFCGWVMEDGVPSIKRFKLVEAK</sequence>
<feature type="domain" description="DUF1653" evidence="1">
    <location>
        <begin position="62"/>
        <end position="103"/>
    </location>
</feature>
<dbReference type="RefSeq" id="YP_009151574.1">
    <property type="nucleotide sequence ID" value="NC_027374.1"/>
</dbReference>
<dbReference type="OrthoDB" id="27675at10239"/>
<gene>
    <name evidence="2" type="ORF">CPT_Moonbeam11</name>
</gene>
<protein>
    <recommendedName>
        <fullName evidence="1">DUF1653 domain-containing protein</fullName>
    </recommendedName>
</protein>
<dbReference type="Gene3D" id="2.30.30.320">
    <property type="entry name" value="DUF1653-like domain"/>
    <property type="match status" value="1"/>
</dbReference>